<feature type="domain" description="Carrier" evidence="6">
    <location>
        <begin position="910"/>
        <end position="985"/>
    </location>
</feature>
<dbReference type="FunFam" id="3.30.559.30:FF:000006">
    <property type="entry name" value="Yersiniabactin polyketide/non-ribosomal peptide synthetase"/>
    <property type="match status" value="1"/>
</dbReference>
<dbReference type="PANTHER" id="PTHR45527:SF10">
    <property type="entry name" value="PYOCHELIN SYNTHASE PCHF"/>
    <property type="match status" value="1"/>
</dbReference>
<dbReference type="FunFam" id="3.30.300.30:FF:000015">
    <property type="entry name" value="Nonribosomal peptide synthase SidD"/>
    <property type="match status" value="1"/>
</dbReference>
<dbReference type="FunFam" id="3.30.559.10:FF:000023">
    <property type="entry name" value="Non-ribosomal peptide synthetase"/>
    <property type="match status" value="1"/>
</dbReference>
<comment type="caution">
    <text evidence="7">The sequence shown here is derived from an EMBL/GenBank/DDBJ whole genome shotgun (WGS) entry which is preliminary data.</text>
</comment>
<dbReference type="CDD" id="cd19535">
    <property type="entry name" value="Cyc_NRPS"/>
    <property type="match status" value="1"/>
</dbReference>
<dbReference type="Pfam" id="PF00501">
    <property type="entry name" value="AMP-binding"/>
    <property type="match status" value="2"/>
</dbReference>
<dbReference type="Proteomes" id="UP000446768">
    <property type="component" value="Unassembled WGS sequence"/>
</dbReference>
<evidence type="ECO:0000256" key="5">
    <source>
        <dbReference type="ARBA" id="ARBA00022598"/>
    </source>
</evidence>
<dbReference type="SUPFAM" id="SSF56801">
    <property type="entry name" value="Acetyl-CoA synthetase-like"/>
    <property type="match status" value="2"/>
</dbReference>
<dbReference type="InterPro" id="IPR009081">
    <property type="entry name" value="PP-bd_ACP"/>
</dbReference>
<keyword evidence="4" id="KW-0597">Phosphoprotein</keyword>
<feature type="domain" description="Carrier" evidence="6">
    <location>
        <begin position="1963"/>
        <end position="2038"/>
    </location>
</feature>
<keyword evidence="8" id="KW-1185">Reference proteome</keyword>
<dbReference type="InterPro" id="IPR001242">
    <property type="entry name" value="Condensation_dom"/>
</dbReference>
<dbReference type="Gene3D" id="1.10.1200.10">
    <property type="entry name" value="ACP-like"/>
    <property type="match status" value="2"/>
</dbReference>
<comment type="pathway">
    <text evidence="2">Siderophore biosynthesis.</text>
</comment>
<dbReference type="InterPro" id="IPR000873">
    <property type="entry name" value="AMP-dep_synth/lig_dom"/>
</dbReference>
<dbReference type="GO" id="GO:0043041">
    <property type="term" value="P:amino acid activation for nonribosomal peptide biosynthetic process"/>
    <property type="evidence" value="ECO:0007669"/>
    <property type="project" value="TreeGrafter"/>
</dbReference>
<dbReference type="Gene3D" id="3.30.300.30">
    <property type="match status" value="2"/>
</dbReference>
<dbReference type="InterPro" id="IPR023213">
    <property type="entry name" value="CAT-like_dom_sf"/>
</dbReference>
<dbReference type="InterPro" id="IPR020845">
    <property type="entry name" value="AMP-binding_CS"/>
</dbReference>
<dbReference type="Gene3D" id="3.30.559.10">
    <property type="entry name" value="Chloramphenicol acetyltransferase-like domain"/>
    <property type="match status" value="1"/>
</dbReference>
<organism evidence="7 8">
    <name type="scientific">Pseudoduganella rivuli</name>
    <dbReference type="NCBI Taxonomy" id="2666085"/>
    <lineage>
        <taxon>Bacteria</taxon>
        <taxon>Pseudomonadati</taxon>
        <taxon>Pseudomonadota</taxon>
        <taxon>Betaproteobacteria</taxon>
        <taxon>Burkholderiales</taxon>
        <taxon>Oxalobacteraceae</taxon>
        <taxon>Telluria group</taxon>
        <taxon>Pseudoduganella</taxon>
    </lineage>
</organism>
<protein>
    <submittedName>
        <fullName evidence="7">Amino acid adenylation domain-containing protein</fullName>
    </submittedName>
</protein>
<dbReference type="InterPro" id="IPR045851">
    <property type="entry name" value="AMP-bd_C_sf"/>
</dbReference>
<sequence>MNNTLPISPLQAGWCHLFSLGGTAARLACSATIETVDDGAAFLARLRRFAARHDAFSLALELDGATMRQTGEPCVEWLAAGDEAAYLNLAEAARDAHPHAPIRVVHWYAPDTRTLRLTVSASPLLLDVPTVRTWLDSGWQDAAAHAPALGLLDVIEWMHGEQAFAPPDNRTFWAAQTRGFQAAAALFGQAGQPGAVAARRAFELDADSAARFGAAAAALGGDSRQLLLALWGYLQCQLQADGAMTVYRHQPGRGAADLADVVGAMDGYVPQLFQAGDAASWRDLMLQAAAPEPALDERQMFMPWADVVDMTCGFRYLPASDVRLAAGALAVDWRGTGFSMELMAEEAGGGLRLHLLVAGRSQGDAEAAWLQQRLQTLIASCIADVPLATCAGASITPVLHGPAAPAPFGDVVSCLRHWARHTPGAQALADGVTRYSYAELDNLTERVALQLQRHGVQAGDRVLLEMEGGCAQLLAALAVMKAGAAYVPLDPAYPAQRKQDIARCAAAVLTIAADDGAAAGAPARRTWQDLEQAARHGATHASLPAPASSAEAYVIFTSGSTGEPKGVAISHGAICHYGAAVSGALAPHAPATYASLSTVVADLGYTAVYGSLASGQCLRLFPEAAKLDAALLAAHMAQYPVDCLKIVPSHLALLIAGGEAERILPRQCLVFGGEAVPPALLATVRRLAPGLAVYNHYGPTEATVGALMMEIAAEADGRAVGLGGPLPGYSVAIVDRQGRPVRDGCVGELLIGGPALAAGYVGQPELTAERFEVRDLPGTGSRRWYRTSDAFVRRADGALLYCGRMDEQLKIRGFRVDLAAVRHMALALGAAQAAVLPIGGEAATGLALFYVAQGGAPAASELRARLAGRLPAYMVPELIREIAFLPVTANGKTDVRALQDLLHPVQTALPDDGSVTAQLSRLWCDILRREQVGADENFFELGGHSFLAAMLIDRIERTCGHRILLQDLLANPTVAGLARLIEGAATGAPPALPVLTPAPEQRHQPFPLTDIQQAYWIGSRKALSLGEVATGSYTEIDMAGLDVARFEQAFNALIARHDMLRVVLLADGGQHVLPETPPFTVCVRDLRDCGADERQAQLAATRGEMIAADIDLYRWPLFDVRLSLLEEGKVRVHLLRHSMVVDAWSVMILTRDFDACYHGRGDSLPALGLAFRDYVLALQGLKQSALYHESRRYWRERIATLPSRPSLPLARDPGAIGQPSFVTRKVVLPRPQWDRIKEIAASLQLSASNVLLRSYTDVLARWSGDDRFMINLTLFNRLPLHPGINDVVGDFTTVNLLEVETDLSLGFAERARNLQARLWQDLDHKYFNGVEVIRELVVARGNVEEALMPVVFTSTLGIEGGRSRGEEKYTLTRTSQVWLDHSVTEVDGDLHLIWSYVDGLFADGVADQMFDCHVRQLRQLQEDAASWQARRLGGLPAGQLAVRASVNATQAGGTHQLIYSGYLASVDKHGERVALVCGERRFTYRELHRHVCALSVKLAAAGVASNRLVAIHMDKGWRQVVAALAITIAGAAYLPLDRQLPMARKRQLLDSAQVRVMVSDQPPGADFSDLHVLQLDADPDWVPLYRAAIAPDNIAYVIFTSGSTGVPKGVVMQHGAVCNTLDDINQRFSVSESDAVLGLSSLSFDLSVYDVFGVLGQGGRLVLPEPAALKDPARWLQLIGQEQITLWNTVPALMQILLTYCEGTGRRIDPSLRLCMMSGDWISVAMTRQLAVHYPYLQQISLGGATEAAIWSIYYPIAEFEKQAHLGSVPYGRPLGNQQWHVLDAVLDDSPDWVAGDLYIGGQGLAQGYWEDPVKTAASFIFSPRHGQVLYKTGDIGRYLPDGNIQFMGRRDSQVKVRGHRIELEEIEYQLGRHDRVAQCKAAVLHDERGQPHLVAYWLANGADADDAPEPALREYLSAALPEYMVPSRFQRVEAIPLTANGKVDVARLPALRLDADPAEHLALDDVHVREVHDLCCELLGRGQIGAMDNLFQLGADSLMITQMLVRMRQRFGVEVPIAHLFARPNIVAIASELTAVLCRQGNPADTGSADREVMEF</sequence>
<keyword evidence="3" id="KW-0596">Phosphopantetheine</keyword>
<dbReference type="GO" id="GO:0016874">
    <property type="term" value="F:ligase activity"/>
    <property type="evidence" value="ECO:0007669"/>
    <property type="project" value="UniProtKB-KW"/>
</dbReference>
<dbReference type="InterPro" id="IPR006162">
    <property type="entry name" value="Ppantetheine_attach_site"/>
</dbReference>
<accession>A0A7X2LS75</accession>
<dbReference type="PANTHER" id="PTHR45527">
    <property type="entry name" value="NONRIBOSOMAL PEPTIDE SYNTHETASE"/>
    <property type="match status" value="1"/>
</dbReference>
<dbReference type="SMART" id="SM00823">
    <property type="entry name" value="PKS_PP"/>
    <property type="match status" value="2"/>
</dbReference>
<dbReference type="NCBIfam" id="TIGR01733">
    <property type="entry name" value="AA-adenyl-dom"/>
    <property type="match status" value="2"/>
</dbReference>
<dbReference type="EMBL" id="WKJJ01000005">
    <property type="protein sequence ID" value="MRV71986.1"/>
    <property type="molecule type" value="Genomic_DNA"/>
</dbReference>
<dbReference type="InterPro" id="IPR020806">
    <property type="entry name" value="PKS_PP-bd"/>
</dbReference>
<dbReference type="SUPFAM" id="SSF47336">
    <property type="entry name" value="ACP-like"/>
    <property type="match status" value="2"/>
</dbReference>
<dbReference type="PROSITE" id="PS00455">
    <property type="entry name" value="AMP_BINDING"/>
    <property type="match status" value="2"/>
</dbReference>
<evidence type="ECO:0000313" key="8">
    <source>
        <dbReference type="Proteomes" id="UP000446768"/>
    </source>
</evidence>
<dbReference type="Gene3D" id="3.40.50.12780">
    <property type="entry name" value="N-terminal domain of ligase-like"/>
    <property type="match status" value="1"/>
</dbReference>
<dbReference type="Gene3D" id="2.30.38.10">
    <property type="entry name" value="Luciferase, Domain 3"/>
    <property type="match status" value="1"/>
</dbReference>
<dbReference type="Pfam" id="PF13193">
    <property type="entry name" value="AMP-binding_C"/>
    <property type="match status" value="1"/>
</dbReference>
<dbReference type="GO" id="GO:0005737">
    <property type="term" value="C:cytoplasm"/>
    <property type="evidence" value="ECO:0007669"/>
    <property type="project" value="TreeGrafter"/>
</dbReference>
<evidence type="ECO:0000256" key="4">
    <source>
        <dbReference type="ARBA" id="ARBA00022553"/>
    </source>
</evidence>
<dbReference type="Pfam" id="PF00668">
    <property type="entry name" value="Condensation"/>
    <property type="match status" value="1"/>
</dbReference>
<gene>
    <name evidence="7" type="ORF">GJ700_09705</name>
</gene>
<dbReference type="InterPro" id="IPR057737">
    <property type="entry name" value="Condensation_MtbB-like"/>
</dbReference>
<keyword evidence="5" id="KW-0436">Ligase</keyword>
<evidence type="ECO:0000313" key="7">
    <source>
        <dbReference type="EMBL" id="MRV71986.1"/>
    </source>
</evidence>
<evidence type="ECO:0000256" key="2">
    <source>
        <dbReference type="ARBA" id="ARBA00004924"/>
    </source>
</evidence>
<name>A0A7X2LS75_9BURK</name>
<comment type="cofactor">
    <cofactor evidence="1">
        <name>pantetheine 4'-phosphate</name>
        <dbReference type="ChEBI" id="CHEBI:47942"/>
    </cofactor>
</comment>
<dbReference type="PROSITE" id="PS00012">
    <property type="entry name" value="PHOSPHOPANTETHEINE"/>
    <property type="match status" value="1"/>
</dbReference>
<dbReference type="InterPro" id="IPR036736">
    <property type="entry name" value="ACP-like_sf"/>
</dbReference>
<dbReference type="SUPFAM" id="SSF52777">
    <property type="entry name" value="CoA-dependent acyltransferases"/>
    <property type="match status" value="3"/>
</dbReference>
<reference evidence="7 8" key="1">
    <citation type="submission" date="2019-11" db="EMBL/GenBank/DDBJ databases">
        <title>Novel species isolated from a subtropical stream in China.</title>
        <authorList>
            <person name="Lu H."/>
        </authorList>
    </citation>
    <scope>NUCLEOTIDE SEQUENCE [LARGE SCALE GENOMIC DNA]</scope>
    <source>
        <strain evidence="7 8">FT92W</strain>
    </source>
</reference>
<dbReference type="InterPro" id="IPR042099">
    <property type="entry name" value="ANL_N_sf"/>
</dbReference>
<dbReference type="GO" id="GO:0044550">
    <property type="term" value="P:secondary metabolite biosynthetic process"/>
    <property type="evidence" value="ECO:0007669"/>
    <property type="project" value="TreeGrafter"/>
</dbReference>
<dbReference type="Gene3D" id="3.30.559.30">
    <property type="entry name" value="Nonribosomal peptide synthetase, condensation domain"/>
    <property type="match status" value="2"/>
</dbReference>
<evidence type="ECO:0000259" key="6">
    <source>
        <dbReference type="PROSITE" id="PS50075"/>
    </source>
</evidence>
<dbReference type="PROSITE" id="PS50075">
    <property type="entry name" value="CARRIER"/>
    <property type="match status" value="2"/>
</dbReference>
<dbReference type="RefSeq" id="WP_154373088.1">
    <property type="nucleotide sequence ID" value="NZ_WKJJ01000005.1"/>
</dbReference>
<dbReference type="InterPro" id="IPR010071">
    <property type="entry name" value="AA_adenyl_dom"/>
</dbReference>
<evidence type="ECO:0000256" key="3">
    <source>
        <dbReference type="ARBA" id="ARBA00022450"/>
    </source>
</evidence>
<proteinExistence type="predicted"/>
<dbReference type="CDD" id="cd05930">
    <property type="entry name" value="A_NRPS"/>
    <property type="match status" value="1"/>
</dbReference>
<dbReference type="Gene3D" id="3.40.50.980">
    <property type="match status" value="2"/>
</dbReference>
<evidence type="ECO:0000256" key="1">
    <source>
        <dbReference type="ARBA" id="ARBA00001957"/>
    </source>
</evidence>
<dbReference type="GO" id="GO:0031177">
    <property type="term" value="F:phosphopantetheine binding"/>
    <property type="evidence" value="ECO:0007669"/>
    <property type="project" value="InterPro"/>
</dbReference>
<dbReference type="Pfam" id="PF00550">
    <property type="entry name" value="PP-binding"/>
    <property type="match status" value="2"/>
</dbReference>
<dbReference type="InterPro" id="IPR025110">
    <property type="entry name" value="AMP-bd_C"/>
</dbReference>